<name>A0A2T7NZM7_POMCA</name>
<evidence type="ECO:0000259" key="1">
    <source>
        <dbReference type="Pfam" id="PF00144"/>
    </source>
</evidence>
<dbReference type="PANTHER" id="PTHR46825:SF15">
    <property type="entry name" value="BETA-LACTAMASE-RELATED DOMAIN-CONTAINING PROTEIN"/>
    <property type="match status" value="1"/>
</dbReference>
<gene>
    <name evidence="2" type="ORF">C0Q70_14301</name>
</gene>
<feature type="domain" description="Beta-lactamase-related" evidence="1">
    <location>
        <begin position="58"/>
        <end position="216"/>
    </location>
</feature>
<dbReference type="AlphaFoldDB" id="A0A2T7NZM7"/>
<organism evidence="2 3">
    <name type="scientific">Pomacea canaliculata</name>
    <name type="common">Golden apple snail</name>
    <dbReference type="NCBI Taxonomy" id="400727"/>
    <lineage>
        <taxon>Eukaryota</taxon>
        <taxon>Metazoa</taxon>
        <taxon>Spiralia</taxon>
        <taxon>Lophotrochozoa</taxon>
        <taxon>Mollusca</taxon>
        <taxon>Gastropoda</taxon>
        <taxon>Caenogastropoda</taxon>
        <taxon>Architaenioglossa</taxon>
        <taxon>Ampullarioidea</taxon>
        <taxon>Ampullariidae</taxon>
        <taxon>Pomacea</taxon>
    </lineage>
</organism>
<dbReference type="OrthoDB" id="5946976at2759"/>
<dbReference type="EMBL" id="PZQS01000008">
    <property type="protein sequence ID" value="PVD26624.1"/>
    <property type="molecule type" value="Genomic_DNA"/>
</dbReference>
<sequence>MTEIKTTAAELPAALQQQMDEVIQQGMRCRNIPGLAVAIVKDGQGSLFNDSLRSTYATVEDLLAHRLGIPENNYIRLSTDITRQNLVERIRYLPNEGGFRDSFFYNNLMYTLAAVITESLGGRPWEDMVRESIFTPLGMNRSTFVTQADFGDNVALPMCSESGVGLVKCSLDFIRHWGSFIGSGNVFSSARDMSQWLLCLLNDGTAADGRRVLAQGLVDTLHKPQNTIPLSSYAKTPNIINGSSRQTLYICLQDIERPIIQVQPTATTPTSHSYGTRTSGSSPRQLAAITTEPRDRSVGADLWHWTLEAAGECWSQVSGTMAQDPPILNMTFEFLVGSDDVYGVKAPGFESPIVPIFYRRSDAAVIG</sequence>
<accession>A0A2T7NZM7</accession>
<dbReference type="InterPro" id="IPR050491">
    <property type="entry name" value="AmpC-like"/>
</dbReference>
<keyword evidence="3" id="KW-1185">Reference proteome</keyword>
<evidence type="ECO:0000313" key="2">
    <source>
        <dbReference type="EMBL" id="PVD26624.1"/>
    </source>
</evidence>
<dbReference type="Gene3D" id="3.40.710.10">
    <property type="entry name" value="DD-peptidase/beta-lactamase superfamily"/>
    <property type="match status" value="1"/>
</dbReference>
<dbReference type="PANTHER" id="PTHR46825">
    <property type="entry name" value="D-ALANYL-D-ALANINE-CARBOXYPEPTIDASE/ENDOPEPTIDASE AMPH"/>
    <property type="match status" value="1"/>
</dbReference>
<dbReference type="SUPFAM" id="SSF56601">
    <property type="entry name" value="beta-lactamase/transpeptidase-like"/>
    <property type="match status" value="1"/>
</dbReference>
<dbReference type="InterPro" id="IPR001466">
    <property type="entry name" value="Beta-lactam-related"/>
</dbReference>
<evidence type="ECO:0000313" key="3">
    <source>
        <dbReference type="Proteomes" id="UP000245119"/>
    </source>
</evidence>
<dbReference type="Pfam" id="PF00144">
    <property type="entry name" value="Beta-lactamase"/>
    <property type="match status" value="1"/>
</dbReference>
<dbReference type="InterPro" id="IPR012338">
    <property type="entry name" value="Beta-lactam/transpept-like"/>
</dbReference>
<dbReference type="Proteomes" id="UP000245119">
    <property type="component" value="Linkage Group LG8"/>
</dbReference>
<proteinExistence type="predicted"/>
<comment type="caution">
    <text evidence="2">The sequence shown here is derived from an EMBL/GenBank/DDBJ whole genome shotgun (WGS) entry which is preliminary data.</text>
</comment>
<reference evidence="2 3" key="1">
    <citation type="submission" date="2018-04" db="EMBL/GenBank/DDBJ databases">
        <title>The genome of golden apple snail Pomacea canaliculata provides insight into stress tolerance and invasive adaptation.</title>
        <authorList>
            <person name="Liu C."/>
            <person name="Liu B."/>
            <person name="Ren Y."/>
            <person name="Zhang Y."/>
            <person name="Wang H."/>
            <person name="Li S."/>
            <person name="Jiang F."/>
            <person name="Yin L."/>
            <person name="Zhang G."/>
            <person name="Qian W."/>
            <person name="Fan W."/>
        </authorList>
    </citation>
    <scope>NUCLEOTIDE SEQUENCE [LARGE SCALE GENOMIC DNA]</scope>
    <source>
        <strain evidence="2">SZHN2017</strain>
        <tissue evidence="2">Muscle</tissue>
    </source>
</reference>
<dbReference type="STRING" id="400727.A0A2T7NZM7"/>
<protein>
    <recommendedName>
        <fullName evidence="1">Beta-lactamase-related domain-containing protein</fullName>
    </recommendedName>
</protein>